<dbReference type="InterPro" id="IPR013988">
    <property type="entry name" value="YjdM_C"/>
</dbReference>
<dbReference type="Pfam" id="PF03831">
    <property type="entry name" value="YjdM"/>
    <property type="match status" value="1"/>
</dbReference>
<reference evidence="4 5" key="1">
    <citation type="submission" date="2017-05" db="EMBL/GenBank/DDBJ databases">
        <title>Vagococcus spp. assemblies.</title>
        <authorList>
            <person name="Gulvik C.A."/>
        </authorList>
    </citation>
    <scope>NUCLEOTIDE SEQUENCE [LARGE SCALE GENOMIC DNA]</scope>
    <source>
        <strain evidence="4 5">CCUG 51432</strain>
    </source>
</reference>
<evidence type="ECO:0000259" key="2">
    <source>
        <dbReference type="Pfam" id="PF03831"/>
    </source>
</evidence>
<dbReference type="EMBL" id="NGKA01000034">
    <property type="protein sequence ID" value="RSU08851.1"/>
    <property type="molecule type" value="Genomic_DNA"/>
</dbReference>
<dbReference type="AlphaFoldDB" id="A0A430AL52"/>
<dbReference type="InterPro" id="IPR013987">
    <property type="entry name" value="YjdM_N"/>
</dbReference>
<evidence type="ECO:0000256" key="1">
    <source>
        <dbReference type="ARBA" id="ARBA00009248"/>
    </source>
</evidence>
<dbReference type="NCBIfam" id="TIGR00686">
    <property type="entry name" value="phnA"/>
    <property type="match status" value="1"/>
</dbReference>
<dbReference type="RefSeq" id="WP_126810153.1">
    <property type="nucleotide sequence ID" value="NZ_NGKA01000034.1"/>
</dbReference>
<evidence type="ECO:0000313" key="5">
    <source>
        <dbReference type="Proteomes" id="UP000287605"/>
    </source>
</evidence>
<sequence length="113" mass="12264">MTIPNCPECGSTYVYQDQALFICPECGFEFTESASETNEETIVKDANGNLLATGDTVTVVKDLKVKGGSGPIKKGTKIKNIRILDEPVNDHNVDGKVDGIGMLQLKSEFLKKI</sequence>
<dbReference type="SUPFAM" id="SSF57783">
    <property type="entry name" value="Zinc beta-ribbon"/>
    <property type="match status" value="1"/>
</dbReference>
<keyword evidence="5" id="KW-1185">Reference proteome</keyword>
<name>A0A430AL52_9ENTE</name>
<proteinExistence type="inferred from homology"/>
<comment type="caution">
    <text evidence="4">The sequence shown here is derived from an EMBL/GenBank/DDBJ whole genome shotgun (WGS) entry which is preliminary data.</text>
</comment>
<organism evidence="4 5">
    <name type="scientific">Vagococcus elongatus</name>
    <dbReference type="NCBI Taxonomy" id="180344"/>
    <lineage>
        <taxon>Bacteria</taxon>
        <taxon>Bacillati</taxon>
        <taxon>Bacillota</taxon>
        <taxon>Bacilli</taxon>
        <taxon>Lactobacillales</taxon>
        <taxon>Enterococcaceae</taxon>
        <taxon>Vagococcus</taxon>
    </lineage>
</organism>
<accession>A0A430AL52</accession>
<comment type="similarity">
    <text evidence="1">Belongs to the YjdM family.</text>
</comment>
<dbReference type="Gene3D" id="2.20.25.10">
    <property type="match status" value="1"/>
</dbReference>
<dbReference type="PANTHER" id="PTHR30305">
    <property type="entry name" value="PROTEIN YJDM-RELATED"/>
    <property type="match status" value="1"/>
</dbReference>
<evidence type="ECO:0000259" key="3">
    <source>
        <dbReference type="Pfam" id="PF08274"/>
    </source>
</evidence>
<feature type="domain" description="Protein YjdM C-terminal" evidence="2">
    <location>
        <begin position="43"/>
        <end position="112"/>
    </location>
</feature>
<dbReference type="SUPFAM" id="SSF82057">
    <property type="entry name" value="Prokaryotic SH3-related domain"/>
    <property type="match status" value="1"/>
</dbReference>
<dbReference type="Pfam" id="PF08274">
    <property type="entry name" value="Zn_Ribbon_YjdM"/>
    <property type="match status" value="1"/>
</dbReference>
<dbReference type="Proteomes" id="UP000287605">
    <property type="component" value="Unassembled WGS sequence"/>
</dbReference>
<feature type="domain" description="Protein YjdM N-terminal" evidence="3">
    <location>
        <begin position="2"/>
        <end position="30"/>
    </location>
</feature>
<dbReference type="InterPro" id="IPR004624">
    <property type="entry name" value="YjdM"/>
</dbReference>
<dbReference type="Gene3D" id="2.30.30.40">
    <property type="entry name" value="SH3 Domains"/>
    <property type="match status" value="1"/>
</dbReference>
<gene>
    <name evidence="4" type="ORF">CBF29_13075</name>
</gene>
<dbReference type="PANTHER" id="PTHR30305:SF3">
    <property type="entry name" value="PROTEIN YJDM"/>
    <property type="match status" value="1"/>
</dbReference>
<evidence type="ECO:0000313" key="4">
    <source>
        <dbReference type="EMBL" id="RSU08851.1"/>
    </source>
</evidence>
<dbReference type="OrthoDB" id="9810131at2"/>
<protein>
    <submittedName>
        <fullName evidence="4">Alkylphosphonate utilization protein</fullName>
    </submittedName>
</protein>